<keyword evidence="4 5" id="KW-0472">Membrane</keyword>
<name>A0A267FJ63_9PLAT</name>
<dbReference type="PANTHER" id="PTHR13439">
    <property type="entry name" value="CT120 PROTEIN"/>
    <property type="match status" value="1"/>
</dbReference>
<keyword evidence="2 5" id="KW-0812">Transmembrane</keyword>
<dbReference type="GO" id="GO:0016020">
    <property type="term" value="C:membrane"/>
    <property type="evidence" value="ECO:0007669"/>
    <property type="project" value="UniProtKB-SubCell"/>
</dbReference>
<dbReference type="PANTHER" id="PTHR13439:SF0">
    <property type="entry name" value="TOPOISOMERASE I DAMAGE AFFECTED PROTEIN 4"/>
    <property type="match status" value="1"/>
</dbReference>
<keyword evidence="3 6" id="KW-1133">Transmembrane helix</keyword>
<feature type="transmembrane region" description="Helical" evidence="6">
    <location>
        <begin position="87"/>
        <end position="111"/>
    </location>
</feature>
<dbReference type="OrthoDB" id="10266980at2759"/>
<accession>A0A267FJ63</accession>
<evidence type="ECO:0000256" key="6">
    <source>
        <dbReference type="SAM" id="Phobius"/>
    </source>
</evidence>
<dbReference type="PROSITE" id="PS50922">
    <property type="entry name" value="TLC"/>
    <property type="match status" value="1"/>
</dbReference>
<dbReference type="AlphaFoldDB" id="A0A267FJ63"/>
<evidence type="ECO:0000256" key="2">
    <source>
        <dbReference type="ARBA" id="ARBA00022692"/>
    </source>
</evidence>
<comment type="subcellular location">
    <subcellularLocation>
        <location evidence="1">Membrane</location>
        <topology evidence="1">Multi-pass membrane protein</topology>
    </subcellularLocation>
</comment>
<evidence type="ECO:0000313" key="8">
    <source>
        <dbReference type="EMBL" id="PAA73254.1"/>
    </source>
</evidence>
<evidence type="ECO:0000256" key="1">
    <source>
        <dbReference type="ARBA" id="ARBA00004141"/>
    </source>
</evidence>
<feature type="transmembrane region" description="Helical" evidence="6">
    <location>
        <begin position="120"/>
        <end position="138"/>
    </location>
</feature>
<feature type="transmembrane region" description="Helical" evidence="6">
    <location>
        <begin position="52"/>
        <end position="75"/>
    </location>
</feature>
<gene>
    <name evidence="8" type="ORF">BOX15_Mlig017229g1</name>
</gene>
<feature type="domain" description="TLC" evidence="7">
    <location>
        <begin position="43"/>
        <end position="251"/>
    </location>
</feature>
<keyword evidence="9" id="KW-1185">Reference proteome</keyword>
<dbReference type="GO" id="GO:0005783">
    <property type="term" value="C:endoplasmic reticulum"/>
    <property type="evidence" value="ECO:0007669"/>
    <property type="project" value="TreeGrafter"/>
</dbReference>
<dbReference type="GO" id="GO:0055088">
    <property type="term" value="P:lipid homeostasis"/>
    <property type="evidence" value="ECO:0007669"/>
    <property type="project" value="TreeGrafter"/>
</dbReference>
<reference evidence="8 9" key="1">
    <citation type="submission" date="2017-06" db="EMBL/GenBank/DDBJ databases">
        <title>A platform for efficient transgenesis in Macrostomum lignano, a flatworm model organism for stem cell research.</title>
        <authorList>
            <person name="Berezikov E."/>
        </authorList>
    </citation>
    <scope>NUCLEOTIDE SEQUENCE [LARGE SCALE GENOMIC DNA]</scope>
    <source>
        <strain evidence="8">DV1</strain>
        <tissue evidence="8">Whole organism</tissue>
    </source>
</reference>
<evidence type="ECO:0000256" key="3">
    <source>
        <dbReference type="ARBA" id="ARBA00022989"/>
    </source>
</evidence>
<dbReference type="Proteomes" id="UP000215902">
    <property type="component" value="Unassembled WGS sequence"/>
</dbReference>
<dbReference type="InterPro" id="IPR050846">
    <property type="entry name" value="TLCD"/>
</dbReference>
<evidence type="ECO:0000259" key="7">
    <source>
        <dbReference type="PROSITE" id="PS50922"/>
    </source>
</evidence>
<evidence type="ECO:0000256" key="5">
    <source>
        <dbReference type="PROSITE-ProRule" id="PRU00205"/>
    </source>
</evidence>
<evidence type="ECO:0000313" key="9">
    <source>
        <dbReference type="Proteomes" id="UP000215902"/>
    </source>
</evidence>
<evidence type="ECO:0000256" key="4">
    <source>
        <dbReference type="ARBA" id="ARBA00023136"/>
    </source>
</evidence>
<dbReference type="EMBL" id="NIVC01001022">
    <property type="protein sequence ID" value="PAA73254.1"/>
    <property type="molecule type" value="Genomic_DNA"/>
</dbReference>
<feature type="transmembrane region" description="Helical" evidence="6">
    <location>
        <begin position="212"/>
        <end position="238"/>
    </location>
</feature>
<feature type="transmembrane region" description="Helical" evidence="6">
    <location>
        <begin position="144"/>
        <end position="163"/>
    </location>
</feature>
<comment type="caution">
    <text evidence="8">The sequence shown here is derived from an EMBL/GenBank/DDBJ whole genome shotgun (WGS) entry which is preliminary data.</text>
</comment>
<dbReference type="Pfam" id="PF03798">
    <property type="entry name" value="TRAM_LAG1_CLN8"/>
    <property type="match status" value="1"/>
</dbReference>
<proteinExistence type="predicted"/>
<organism evidence="8 9">
    <name type="scientific">Macrostomum lignano</name>
    <dbReference type="NCBI Taxonomy" id="282301"/>
    <lineage>
        <taxon>Eukaryota</taxon>
        <taxon>Metazoa</taxon>
        <taxon>Spiralia</taxon>
        <taxon>Lophotrochozoa</taxon>
        <taxon>Platyhelminthes</taxon>
        <taxon>Rhabditophora</taxon>
        <taxon>Macrostomorpha</taxon>
        <taxon>Macrostomida</taxon>
        <taxon>Macrostomidae</taxon>
        <taxon>Macrostomum</taxon>
    </lineage>
</organism>
<dbReference type="InterPro" id="IPR006634">
    <property type="entry name" value="TLC-dom"/>
</dbReference>
<feature type="transmembrane region" description="Helical" evidence="6">
    <location>
        <begin position="175"/>
        <end position="200"/>
    </location>
</feature>
<dbReference type="STRING" id="282301.A0A267FJ63"/>
<dbReference type="SMART" id="SM00724">
    <property type="entry name" value="TLC"/>
    <property type="match status" value="1"/>
</dbReference>
<protein>
    <recommendedName>
        <fullName evidence="7">TLC domain-containing protein</fullName>
    </recommendedName>
</protein>
<sequence>MLLNWSTLGGVASFFGFAHFNWNLSPKFSANWCPSSYGSLTREQRLEWDARVGSSVHAVFCCLVCLVCWLCQPVSLFNDPKNLGGSWWFLTAAMVVMAGYMLADCVGMLAYMTWKEMGPYLLHHCVAMICFLYCTHYGMLQYFVLFRLISEVSTPFVNLMWFFRISGYRNRAPMLNSVNSLVLAVSFAAGRIVLIPFYWIKVVNFLTGSGKFFIFRFPITFAFWTLFSGLLDVLNIIWFRRILIGGLKVWRGSRKVKTDELTVYAASNGVASSPSQ</sequence>